<evidence type="ECO:0000256" key="2">
    <source>
        <dbReference type="ARBA" id="ARBA00022840"/>
    </source>
</evidence>
<name>A0A9P2LEE5_ACIBA</name>
<keyword evidence="5" id="KW-0347">Helicase</keyword>
<protein>
    <submittedName>
        <fullName evidence="5">DEAD/DEAH box helicase</fullName>
    </submittedName>
</protein>
<dbReference type="Pfam" id="PF00270">
    <property type="entry name" value="DEAD"/>
    <property type="match status" value="1"/>
</dbReference>
<dbReference type="GO" id="GO:0005524">
    <property type="term" value="F:ATP binding"/>
    <property type="evidence" value="ECO:0007669"/>
    <property type="project" value="UniProtKB-KW"/>
</dbReference>
<comment type="caution">
    <text evidence="5">The sequence shown here is derived from an EMBL/GenBank/DDBJ whole genome shotgun (WGS) entry which is preliminary data.</text>
</comment>
<keyword evidence="1" id="KW-0547">Nucleotide-binding</keyword>
<feature type="domain" description="Helicase C-terminal" evidence="4">
    <location>
        <begin position="317"/>
        <end position="531"/>
    </location>
</feature>
<evidence type="ECO:0000256" key="1">
    <source>
        <dbReference type="ARBA" id="ARBA00022741"/>
    </source>
</evidence>
<dbReference type="GO" id="GO:0004386">
    <property type="term" value="F:helicase activity"/>
    <property type="evidence" value="ECO:0007669"/>
    <property type="project" value="UniProtKB-KW"/>
</dbReference>
<accession>A0A9P2LEE5</accession>
<dbReference type="AlphaFoldDB" id="A0A9P2LEE5"/>
<dbReference type="Gene3D" id="3.40.50.300">
    <property type="entry name" value="P-loop containing nucleotide triphosphate hydrolases"/>
    <property type="match status" value="2"/>
</dbReference>
<evidence type="ECO:0000313" key="5">
    <source>
        <dbReference type="EMBL" id="EGY2379344.1"/>
    </source>
</evidence>
<dbReference type="PROSITE" id="PS51194">
    <property type="entry name" value="HELICASE_CTER"/>
    <property type="match status" value="1"/>
</dbReference>
<evidence type="ECO:0000259" key="3">
    <source>
        <dbReference type="PROSITE" id="PS51192"/>
    </source>
</evidence>
<dbReference type="SUPFAM" id="SSF52540">
    <property type="entry name" value="P-loop containing nucleoside triphosphate hydrolases"/>
    <property type="match status" value="1"/>
</dbReference>
<dbReference type="GO" id="GO:0003676">
    <property type="term" value="F:nucleic acid binding"/>
    <property type="evidence" value="ECO:0007669"/>
    <property type="project" value="InterPro"/>
</dbReference>
<dbReference type="EMBL" id="AAYLMQ010000092">
    <property type="protein sequence ID" value="EGY2379344.1"/>
    <property type="molecule type" value="Genomic_DNA"/>
</dbReference>
<dbReference type="SMART" id="SM00487">
    <property type="entry name" value="DEXDc"/>
    <property type="match status" value="1"/>
</dbReference>
<evidence type="ECO:0000259" key="4">
    <source>
        <dbReference type="PROSITE" id="PS51194"/>
    </source>
</evidence>
<dbReference type="InterPro" id="IPR027417">
    <property type="entry name" value="P-loop_NTPase"/>
</dbReference>
<keyword evidence="5" id="KW-0378">Hydrolase</keyword>
<dbReference type="PROSITE" id="PS51192">
    <property type="entry name" value="HELICASE_ATP_BIND_1"/>
    <property type="match status" value="1"/>
</dbReference>
<organism evidence="5">
    <name type="scientific">Acinetobacter baumannii</name>
    <dbReference type="NCBI Taxonomy" id="470"/>
    <lineage>
        <taxon>Bacteria</taxon>
        <taxon>Pseudomonadati</taxon>
        <taxon>Pseudomonadota</taxon>
        <taxon>Gammaproteobacteria</taxon>
        <taxon>Moraxellales</taxon>
        <taxon>Moraxellaceae</taxon>
        <taxon>Acinetobacter</taxon>
        <taxon>Acinetobacter calcoaceticus/baumannii complex</taxon>
    </lineage>
</organism>
<reference evidence="5" key="1">
    <citation type="submission" date="2020-12" db="EMBL/GenBank/DDBJ databases">
        <authorList>
            <consortium name="Clinical and Environmental Microbiology Branch: Whole genome sequencing antimicrobial resistance pathogens in the healthcare setting"/>
        </authorList>
    </citation>
    <scope>NUCLEOTIDE SEQUENCE</scope>
    <source>
        <strain evidence="5">2018HL-00813</strain>
    </source>
</reference>
<feature type="domain" description="Helicase ATP-binding" evidence="3">
    <location>
        <begin position="135"/>
        <end position="292"/>
    </location>
</feature>
<keyword evidence="2" id="KW-0067">ATP-binding</keyword>
<dbReference type="InterPro" id="IPR014001">
    <property type="entry name" value="Helicase_ATP-bd"/>
</dbReference>
<feature type="non-terminal residue" evidence="5">
    <location>
        <position position="647"/>
    </location>
</feature>
<dbReference type="InterPro" id="IPR011545">
    <property type="entry name" value="DEAD/DEAH_box_helicase_dom"/>
</dbReference>
<sequence>MFNIRENLTSLKNVHEFNNIIEKMTLNQKISEEEVVYILACAIIFFKEYNNDKRKIQHLNFGYFILLKVALNNNYYEPLMDLSLNIGLYPIVRYIVENKLIDNLSIKDIILDANIEKFKKGNIVETYKQKKYREELLNSRSSERSYIAPTSFGKSSFIVEMIKKEKDRKVAIIVPTKSLLLQTYKAMKYNFPKRKIIFHDEMYNNDGNFIAVLTQERLLRLLNKFKDLSFDNLIIDEAHNLLNKEQRSVLLIRAIRRNKFRYPEAKILYLSPLIENSENLKYDSNQNIFERKISFNFKEPDISEYKLNGNVYKYNRFLDEFYLSEKNEDYLNYLLSKSKNKNFVFLVQPKKIENLAQLISERIEEVNDNRELFELSETISKNIHEDFYCVEYIKKGVIYLHGVLPDLIKEYLEHKFSKLSCIRYLVANRVILEGVNLPIDNLYILNTWGLNTKDLINLIGRVNRLNEIFNNKNGSLRKLNPEIHFINNEVFGQKNGNMSNKIQWLRSGLFADEVKNPVLLNCIESTSQELNSSNNEYFFDNSNLLIDRTKEKEDFLILNENDPEVRLRHVLYESGLDSEYEDFDLAYSVLAYRIDKIQNNINWLNADIIDKIYLFFIKDLESKLTNKELSRLKNVKARKFYRMFIER</sequence>
<proteinExistence type="predicted"/>
<gene>
    <name evidence="5" type="ORF">JHZ39_003790</name>
</gene>
<dbReference type="InterPro" id="IPR001650">
    <property type="entry name" value="Helicase_C-like"/>
</dbReference>